<organism evidence="2 3">
    <name type="scientific">Didymodactylos carnosus</name>
    <dbReference type="NCBI Taxonomy" id="1234261"/>
    <lineage>
        <taxon>Eukaryota</taxon>
        <taxon>Metazoa</taxon>
        <taxon>Spiralia</taxon>
        <taxon>Gnathifera</taxon>
        <taxon>Rotifera</taxon>
        <taxon>Eurotatoria</taxon>
        <taxon>Bdelloidea</taxon>
        <taxon>Philodinida</taxon>
        <taxon>Philodinidae</taxon>
        <taxon>Didymodactylos</taxon>
    </lineage>
</organism>
<evidence type="ECO:0000313" key="1">
    <source>
        <dbReference type="EMBL" id="CAF1517212.1"/>
    </source>
</evidence>
<dbReference type="Proteomes" id="UP000682733">
    <property type="component" value="Unassembled WGS sequence"/>
</dbReference>
<accession>A0A8S2TXE5</accession>
<comment type="caution">
    <text evidence="2">The sequence shown here is derived from an EMBL/GenBank/DDBJ whole genome shotgun (WGS) entry which is preliminary data.</text>
</comment>
<reference evidence="2" key="1">
    <citation type="submission" date="2021-02" db="EMBL/GenBank/DDBJ databases">
        <authorList>
            <person name="Nowell W R."/>
        </authorList>
    </citation>
    <scope>NUCLEOTIDE SEQUENCE</scope>
</reference>
<gene>
    <name evidence="1" type="ORF">OVA965_LOCUS37638</name>
    <name evidence="2" type="ORF">TMI583_LOCUS38734</name>
</gene>
<dbReference type="EMBL" id="CAJOBA010057966">
    <property type="protein sequence ID" value="CAF4304541.1"/>
    <property type="molecule type" value="Genomic_DNA"/>
</dbReference>
<evidence type="ECO:0000313" key="2">
    <source>
        <dbReference type="EMBL" id="CAF4304541.1"/>
    </source>
</evidence>
<proteinExistence type="predicted"/>
<dbReference type="Proteomes" id="UP000677228">
    <property type="component" value="Unassembled WGS sequence"/>
</dbReference>
<sequence>MFISSERQQVDVPFNQYEFDTNYLYTFYECGTYQITSDRFQESATVVVYSESSIKTYKRRLQEPKVVGELPISCPFGDKIRLESPDRFVTIYYTLDGRIPTRRHEDVQIYNPDERISLVKPGLLVIRAYSTEDQKLASAVTTTWPILVMENEGLNNATTMWKNCNISLTASLARPNKIYGEIHVEPEYCDLIDHFELYVDDVARGTNLNSYELNFAAGGFAGGKQYEIHIVAYPIDIIVNEQPIVSNKRVCFSVEEISDQYFEVLYFKDVRNQQGSQQRSAINQFR</sequence>
<evidence type="ECO:0000313" key="3">
    <source>
        <dbReference type="Proteomes" id="UP000682733"/>
    </source>
</evidence>
<protein>
    <submittedName>
        <fullName evidence="2">Uncharacterized protein</fullName>
    </submittedName>
</protein>
<name>A0A8S2TXE5_9BILA</name>
<dbReference type="AlphaFoldDB" id="A0A8S2TXE5"/>
<dbReference type="EMBL" id="CAJNOK010035857">
    <property type="protein sequence ID" value="CAF1517212.1"/>
    <property type="molecule type" value="Genomic_DNA"/>
</dbReference>